<dbReference type="InterPro" id="IPR020948">
    <property type="entry name" value="P_starv_induced_PsiE-like"/>
</dbReference>
<feature type="transmembrane region" description="Helical" evidence="8">
    <location>
        <begin position="72"/>
        <end position="89"/>
    </location>
</feature>
<dbReference type="PANTHER" id="PTHR37819">
    <property type="entry name" value="PROTEIN PSIE"/>
    <property type="match status" value="1"/>
</dbReference>
<dbReference type="Proteomes" id="UP000319384">
    <property type="component" value="Unassembled WGS sequence"/>
</dbReference>
<gene>
    <name evidence="9" type="ORF">EVA95_00895</name>
</gene>
<protein>
    <recommendedName>
        <fullName evidence="3">Protein PsiE</fullName>
    </recommendedName>
</protein>
<dbReference type="PANTHER" id="PTHR37819:SF1">
    <property type="entry name" value="PROTEIN PSIE"/>
    <property type="match status" value="1"/>
</dbReference>
<sequence>MTELNFVQKFIWISERIILLIIAVATIYASGIEIVRMINEQMVNLSDLFLLFIYAEVLGMVATFYANNRIPVTLPLIIAMTALTRMIILQSKDLNAINIIYEATGILILSIAAYIMTLKDKISLKKLLLREKIEDADS</sequence>
<evidence type="ECO:0000313" key="9">
    <source>
        <dbReference type="EMBL" id="RZO27119.1"/>
    </source>
</evidence>
<dbReference type="EMBL" id="SHBH01000004">
    <property type="protein sequence ID" value="RZO27119.1"/>
    <property type="molecule type" value="Genomic_DNA"/>
</dbReference>
<evidence type="ECO:0000256" key="2">
    <source>
        <dbReference type="ARBA" id="ARBA00005632"/>
    </source>
</evidence>
<feature type="transmembrane region" description="Helical" evidence="8">
    <location>
        <begin position="17"/>
        <end position="36"/>
    </location>
</feature>
<proteinExistence type="inferred from homology"/>
<dbReference type="Pfam" id="PF06146">
    <property type="entry name" value="PsiE"/>
    <property type="match status" value="1"/>
</dbReference>
<evidence type="ECO:0000256" key="6">
    <source>
        <dbReference type="ARBA" id="ARBA00022989"/>
    </source>
</evidence>
<evidence type="ECO:0000313" key="10">
    <source>
        <dbReference type="Proteomes" id="UP000319384"/>
    </source>
</evidence>
<keyword evidence="6 8" id="KW-1133">Transmembrane helix</keyword>
<comment type="subcellular location">
    <subcellularLocation>
        <location evidence="1">Cell inner membrane</location>
        <topology evidence="1">Multi-pass membrane protein</topology>
    </subcellularLocation>
</comment>
<dbReference type="GO" id="GO:0005886">
    <property type="term" value="C:plasma membrane"/>
    <property type="evidence" value="ECO:0007669"/>
    <property type="project" value="UniProtKB-SubCell"/>
</dbReference>
<keyword evidence="5 8" id="KW-0812">Transmembrane</keyword>
<feature type="transmembrane region" description="Helical" evidence="8">
    <location>
        <begin position="96"/>
        <end position="116"/>
    </location>
</feature>
<evidence type="ECO:0000256" key="3">
    <source>
        <dbReference type="ARBA" id="ARBA00021903"/>
    </source>
</evidence>
<keyword evidence="7 8" id="KW-0472">Membrane</keyword>
<comment type="similarity">
    <text evidence="2">Belongs to the PsiE family.</text>
</comment>
<evidence type="ECO:0000256" key="5">
    <source>
        <dbReference type="ARBA" id="ARBA00022692"/>
    </source>
</evidence>
<keyword evidence="4" id="KW-1003">Cell membrane</keyword>
<feature type="transmembrane region" description="Helical" evidence="8">
    <location>
        <begin position="48"/>
        <end position="66"/>
    </location>
</feature>
<accession>A0A520N0Y2</accession>
<evidence type="ECO:0000256" key="8">
    <source>
        <dbReference type="SAM" id="Phobius"/>
    </source>
</evidence>
<evidence type="ECO:0000256" key="7">
    <source>
        <dbReference type="ARBA" id="ARBA00023136"/>
    </source>
</evidence>
<organism evidence="9 10">
    <name type="scientific">SAR86 cluster bacterium</name>
    <dbReference type="NCBI Taxonomy" id="2030880"/>
    <lineage>
        <taxon>Bacteria</taxon>
        <taxon>Pseudomonadati</taxon>
        <taxon>Pseudomonadota</taxon>
        <taxon>Gammaproteobacteria</taxon>
        <taxon>SAR86 cluster</taxon>
    </lineage>
</organism>
<evidence type="ECO:0000256" key="1">
    <source>
        <dbReference type="ARBA" id="ARBA00004429"/>
    </source>
</evidence>
<dbReference type="AlphaFoldDB" id="A0A520N0Y2"/>
<dbReference type="InterPro" id="IPR009315">
    <property type="entry name" value="P_starv_induced_PsiE"/>
</dbReference>
<evidence type="ECO:0000256" key="4">
    <source>
        <dbReference type="ARBA" id="ARBA00022475"/>
    </source>
</evidence>
<name>A0A520N0Y2_9GAMM</name>
<reference evidence="9 10" key="1">
    <citation type="submission" date="2019-02" db="EMBL/GenBank/DDBJ databases">
        <title>Prokaryotic population dynamics and viral predation in marine succession experiment using metagenomics: the confinement effect.</title>
        <authorList>
            <person name="Haro-Moreno J.M."/>
            <person name="Rodriguez-Valera F."/>
            <person name="Lopez-Perez M."/>
        </authorList>
    </citation>
    <scope>NUCLEOTIDE SEQUENCE [LARGE SCALE GENOMIC DNA]</scope>
    <source>
        <strain evidence="9">MED-G162</strain>
    </source>
</reference>
<dbReference type="GO" id="GO:0016036">
    <property type="term" value="P:cellular response to phosphate starvation"/>
    <property type="evidence" value="ECO:0007669"/>
    <property type="project" value="InterPro"/>
</dbReference>
<comment type="caution">
    <text evidence="9">The sequence shown here is derived from an EMBL/GenBank/DDBJ whole genome shotgun (WGS) entry which is preliminary data.</text>
</comment>